<evidence type="ECO:0000259" key="2">
    <source>
        <dbReference type="PROSITE" id="PS50943"/>
    </source>
</evidence>
<accession>A0ABU2CV86</accession>
<dbReference type="Proteomes" id="UP001183585">
    <property type="component" value="Unassembled WGS sequence"/>
</dbReference>
<proteinExistence type="predicted"/>
<reference evidence="3 4" key="1">
    <citation type="submission" date="2023-07" db="EMBL/GenBank/DDBJ databases">
        <title>Sequencing the genomes of 1000 actinobacteria strains.</title>
        <authorList>
            <person name="Klenk H.-P."/>
        </authorList>
    </citation>
    <scope>NUCLEOTIDE SEQUENCE [LARGE SCALE GENOMIC DNA]</scope>
    <source>
        <strain evidence="3 4">DSM 45554</strain>
    </source>
</reference>
<name>A0ABU2CV86_9MICO</name>
<dbReference type="CDD" id="cd00093">
    <property type="entry name" value="HTH_XRE"/>
    <property type="match status" value="1"/>
</dbReference>
<dbReference type="InterPro" id="IPR010982">
    <property type="entry name" value="Lambda_DNA-bd_dom_sf"/>
</dbReference>
<evidence type="ECO:0000313" key="4">
    <source>
        <dbReference type="Proteomes" id="UP001183585"/>
    </source>
</evidence>
<comment type="caution">
    <text evidence="3">The sequence shown here is derived from an EMBL/GenBank/DDBJ whole genome shotgun (WGS) entry which is preliminary data.</text>
</comment>
<evidence type="ECO:0000256" key="1">
    <source>
        <dbReference type="SAM" id="MobiDB-lite"/>
    </source>
</evidence>
<feature type="compositionally biased region" description="Polar residues" evidence="1">
    <location>
        <begin position="1"/>
        <end position="19"/>
    </location>
</feature>
<dbReference type="Gene3D" id="1.10.260.40">
    <property type="entry name" value="lambda repressor-like DNA-binding domains"/>
    <property type="match status" value="1"/>
</dbReference>
<dbReference type="Pfam" id="PF13560">
    <property type="entry name" value="HTH_31"/>
    <property type="match status" value="1"/>
</dbReference>
<feature type="region of interest" description="Disordered" evidence="1">
    <location>
        <begin position="1"/>
        <end position="20"/>
    </location>
</feature>
<keyword evidence="4" id="KW-1185">Reference proteome</keyword>
<dbReference type="EMBL" id="JAVDYE010000001">
    <property type="protein sequence ID" value="MDR7385253.1"/>
    <property type="molecule type" value="Genomic_DNA"/>
</dbReference>
<organism evidence="3 4">
    <name type="scientific">Promicromonospora iranensis</name>
    <dbReference type="NCBI Taxonomy" id="1105144"/>
    <lineage>
        <taxon>Bacteria</taxon>
        <taxon>Bacillati</taxon>
        <taxon>Actinomycetota</taxon>
        <taxon>Actinomycetes</taxon>
        <taxon>Micrococcales</taxon>
        <taxon>Promicromonosporaceae</taxon>
        <taxon>Promicromonospora</taxon>
    </lineage>
</organism>
<feature type="domain" description="HTH cro/C1-type" evidence="2">
    <location>
        <begin position="23"/>
        <end position="78"/>
    </location>
</feature>
<dbReference type="PROSITE" id="PS50943">
    <property type="entry name" value="HTH_CROC1"/>
    <property type="match status" value="1"/>
</dbReference>
<evidence type="ECO:0000313" key="3">
    <source>
        <dbReference type="EMBL" id="MDR7385253.1"/>
    </source>
</evidence>
<gene>
    <name evidence="3" type="ORF">J2S48_004768</name>
</gene>
<protein>
    <submittedName>
        <fullName evidence="3">Transcriptional regulator with XRE-family HTH domain</fullName>
    </submittedName>
</protein>
<dbReference type="SMART" id="SM00530">
    <property type="entry name" value="HTH_XRE"/>
    <property type="match status" value="1"/>
</dbReference>
<sequence>MTFTHMSASRTRTSATRGLSSALRDLRQARGLTVYAVCKQTGISRSVLEAAEVDADGTKYGVLVVLAEFYGLPETTDLIALGNSRGSAAAA</sequence>
<dbReference type="InterPro" id="IPR001387">
    <property type="entry name" value="Cro/C1-type_HTH"/>
</dbReference>
<dbReference type="SUPFAM" id="SSF47413">
    <property type="entry name" value="lambda repressor-like DNA-binding domains"/>
    <property type="match status" value="1"/>
</dbReference>